<gene>
    <name evidence="1" type="ORF">ElyMa_006182600</name>
</gene>
<evidence type="ECO:0000313" key="1">
    <source>
        <dbReference type="EMBL" id="GFR91716.1"/>
    </source>
</evidence>
<dbReference type="EMBL" id="BMAT01012405">
    <property type="protein sequence ID" value="GFR91716.1"/>
    <property type="molecule type" value="Genomic_DNA"/>
</dbReference>
<sequence>MLAGEHLEPMQLQLGPLLQVLDQLSSDQLTDLYNVTGTSSKLGLLYFLSRNNITMDTSLAEPGFTPVCDAFCHETFNLNSSVDPRWGNVGYVLAKLRT</sequence>
<keyword evidence="2" id="KW-1185">Reference proteome</keyword>
<dbReference type="AlphaFoldDB" id="A0AAV4H509"/>
<name>A0AAV4H509_9GAST</name>
<accession>A0AAV4H509</accession>
<organism evidence="1 2">
    <name type="scientific">Elysia marginata</name>
    <dbReference type="NCBI Taxonomy" id="1093978"/>
    <lineage>
        <taxon>Eukaryota</taxon>
        <taxon>Metazoa</taxon>
        <taxon>Spiralia</taxon>
        <taxon>Lophotrochozoa</taxon>
        <taxon>Mollusca</taxon>
        <taxon>Gastropoda</taxon>
        <taxon>Heterobranchia</taxon>
        <taxon>Euthyneura</taxon>
        <taxon>Panpulmonata</taxon>
        <taxon>Sacoglossa</taxon>
        <taxon>Placobranchoidea</taxon>
        <taxon>Plakobranchidae</taxon>
        <taxon>Elysia</taxon>
    </lineage>
</organism>
<proteinExistence type="predicted"/>
<dbReference type="Proteomes" id="UP000762676">
    <property type="component" value="Unassembled WGS sequence"/>
</dbReference>
<comment type="caution">
    <text evidence="1">The sequence shown here is derived from an EMBL/GenBank/DDBJ whole genome shotgun (WGS) entry which is preliminary data.</text>
</comment>
<reference evidence="1 2" key="1">
    <citation type="journal article" date="2021" name="Elife">
        <title>Chloroplast acquisition without the gene transfer in kleptoplastic sea slugs, Plakobranchus ocellatus.</title>
        <authorList>
            <person name="Maeda T."/>
            <person name="Takahashi S."/>
            <person name="Yoshida T."/>
            <person name="Shimamura S."/>
            <person name="Takaki Y."/>
            <person name="Nagai Y."/>
            <person name="Toyoda A."/>
            <person name="Suzuki Y."/>
            <person name="Arimoto A."/>
            <person name="Ishii H."/>
            <person name="Satoh N."/>
            <person name="Nishiyama T."/>
            <person name="Hasebe M."/>
            <person name="Maruyama T."/>
            <person name="Minagawa J."/>
            <person name="Obokata J."/>
            <person name="Shigenobu S."/>
        </authorList>
    </citation>
    <scope>NUCLEOTIDE SEQUENCE [LARGE SCALE GENOMIC DNA]</scope>
</reference>
<protein>
    <submittedName>
        <fullName evidence="1">Uncharacterized protein</fullName>
    </submittedName>
</protein>
<evidence type="ECO:0000313" key="2">
    <source>
        <dbReference type="Proteomes" id="UP000762676"/>
    </source>
</evidence>